<evidence type="ECO:0000313" key="1">
    <source>
        <dbReference type="EMBL" id="ATX70731.1"/>
    </source>
</evidence>
<proteinExistence type="predicted"/>
<name>A0A2K8KKF9_9MOLU</name>
<protein>
    <submittedName>
        <fullName evidence="1">Uncharacterized protein</fullName>
    </submittedName>
</protein>
<gene>
    <name evidence="1" type="ORF">SCLAR_v1c04030</name>
</gene>
<dbReference type="EMBL" id="CP024870">
    <property type="protein sequence ID" value="ATX70731.1"/>
    <property type="molecule type" value="Genomic_DNA"/>
</dbReference>
<reference evidence="1 2" key="1">
    <citation type="submission" date="2017-11" db="EMBL/GenBank/DDBJ databases">
        <title>Complete genome sequence of Spiroplasma clarkii CN-5 (DSM 19994).</title>
        <authorList>
            <person name="Tsai Y.-M."/>
            <person name="Chang A."/>
            <person name="Lo W.-S."/>
            <person name="Kuo C.-H."/>
        </authorList>
    </citation>
    <scope>NUCLEOTIDE SEQUENCE [LARGE SCALE GENOMIC DNA]</scope>
    <source>
        <strain evidence="1 2">CN-5</strain>
    </source>
</reference>
<keyword evidence="2" id="KW-1185">Reference proteome</keyword>
<dbReference type="AlphaFoldDB" id="A0A2K8KKF9"/>
<accession>A0A2K8KKF9</accession>
<organism evidence="1 2">
    <name type="scientific">Spiroplasma clarkii</name>
    <dbReference type="NCBI Taxonomy" id="2139"/>
    <lineage>
        <taxon>Bacteria</taxon>
        <taxon>Bacillati</taxon>
        <taxon>Mycoplasmatota</taxon>
        <taxon>Mollicutes</taxon>
        <taxon>Entomoplasmatales</taxon>
        <taxon>Spiroplasmataceae</taxon>
        <taxon>Spiroplasma</taxon>
    </lineage>
</organism>
<dbReference type="RefSeq" id="WP_100254293.1">
    <property type="nucleotide sequence ID" value="NZ_CP024870.1"/>
</dbReference>
<evidence type="ECO:0000313" key="2">
    <source>
        <dbReference type="Proteomes" id="UP000231179"/>
    </source>
</evidence>
<sequence>MYERLETEIHNILSEEFNNLKKGIHKIKIPCNECFEYFFTLFCENKINNFDQKEWETRKKGSSKFVSKLWTNDRLAIFKENVKKYQNETNWRLLFKDEE</sequence>
<dbReference type="Proteomes" id="UP000231179">
    <property type="component" value="Chromosome"/>
</dbReference>